<sequence>MIRGLEHLSYEDRLRELGLFSLEERRLPGDLIAAFQYLKGAYRRDGDVGIHVLLLLASMSIAVHILHFKECDPFFEEVSDFLEIKNCSSLKVLKTSAHTSDTLPGIGHGWKEESRLNGSNSNELIWTGERSLTCPDISKDTDSRFCLVSTLLCPRSTKPVCTGQEMGPGSLRSLHRSLERQLADTILIVRYVHLNECCVQQDPLFPEKQLKDELWNMKAVMPPVGPRQHQIQQLFPRQGRESMPAGSKMDPPLTKAKPISNSMTYLRTGNKTWGPATRERSESRYAIRGEEGKETGQSVDLKRQGPKWWCEVREMLLNTRERLASFLKAAQVPTGITGGVTVPEAEQVNDKLQGLLGFAVKAALDSSAGEEREVVRVSPNTPKTWVTETEPSGNNTAGFPQK</sequence>
<protein>
    <submittedName>
        <fullName evidence="2">Uncharacterized protein</fullName>
    </submittedName>
</protein>
<proteinExistence type="predicted"/>
<dbReference type="OrthoDB" id="1562946at2759"/>
<keyword evidence="3" id="KW-1185">Reference proteome</keyword>
<evidence type="ECO:0000313" key="2">
    <source>
        <dbReference type="EMBL" id="PKU49208.1"/>
    </source>
</evidence>
<accession>A0A2I0UT59</accession>
<organism evidence="2 3">
    <name type="scientific">Limosa lapponica baueri</name>
    <dbReference type="NCBI Taxonomy" id="1758121"/>
    <lineage>
        <taxon>Eukaryota</taxon>
        <taxon>Metazoa</taxon>
        <taxon>Chordata</taxon>
        <taxon>Craniata</taxon>
        <taxon>Vertebrata</taxon>
        <taxon>Euteleostomi</taxon>
        <taxon>Archelosauria</taxon>
        <taxon>Archosauria</taxon>
        <taxon>Dinosauria</taxon>
        <taxon>Saurischia</taxon>
        <taxon>Theropoda</taxon>
        <taxon>Coelurosauria</taxon>
        <taxon>Aves</taxon>
        <taxon>Neognathae</taxon>
        <taxon>Neoaves</taxon>
        <taxon>Charadriiformes</taxon>
        <taxon>Scolopacidae</taxon>
        <taxon>Limosa</taxon>
    </lineage>
</organism>
<evidence type="ECO:0000313" key="3">
    <source>
        <dbReference type="Proteomes" id="UP000233556"/>
    </source>
</evidence>
<dbReference type="EMBL" id="KZ505641">
    <property type="protein sequence ID" value="PKU49208.1"/>
    <property type="molecule type" value="Genomic_DNA"/>
</dbReference>
<feature type="compositionally biased region" description="Polar residues" evidence="1">
    <location>
        <begin position="378"/>
        <end position="402"/>
    </location>
</feature>
<reference evidence="3" key="1">
    <citation type="submission" date="2017-11" db="EMBL/GenBank/DDBJ databases">
        <authorList>
            <person name="Lima N.C."/>
            <person name="Parody-Merino A.M."/>
            <person name="Battley P.F."/>
            <person name="Fidler A.E."/>
            <person name="Prosdocimi F."/>
        </authorList>
    </citation>
    <scope>NUCLEOTIDE SEQUENCE [LARGE SCALE GENOMIC DNA]</scope>
</reference>
<evidence type="ECO:0000256" key="1">
    <source>
        <dbReference type="SAM" id="MobiDB-lite"/>
    </source>
</evidence>
<dbReference type="Proteomes" id="UP000233556">
    <property type="component" value="Unassembled WGS sequence"/>
</dbReference>
<feature type="region of interest" description="Disordered" evidence="1">
    <location>
        <begin position="367"/>
        <end position="402"/>
    </location>
</feature>
<dbReference type="AlphaFoldDB" id="A0A2I0UT59"/>
<gene>
    <name evidence="2" type="ORF">llap_520</name>
</gene>
<feature type="region of interest" description="Disordered" evidence="1">
    <location>
        <begin position="239"/>
        <end position="258"/>
    </location>
</feature>
<name>A0A2I0UT59_LIMLA</name>
<reference evidence="3" key="2">
    <citation type="submission" date="2017-12" db="EMBL/GenBank/DDBJ databases">
        <title>Genome sequence of the Bar-tailed Godwit (Limosa lapponica baueri).</title>
        <authorList>
            <person name="Lima N.C.B."/>
            <person name="Parody-Merino A.M."/>
            <person name="Battley P.F."/>
            <person name="Fidler A.E."/>
            <person name="Prosdocimi F."/>
        </authorList>
    </citation>
    <scope>NUCLEOTIDE SEQUENCE [LARGE SCALE GENOMIC DNA]</scope>
</reference>